<name>A0A9D4XAI2_PEA</name>
<dbReference type="PANTHER" id="PTHR33710">
    <property type="entry name" value="BNAC02G09200D PROTEIN"/>
    <property type="match status" value="1"/>
</dbReference>
<protein>
    <submittedName>
        <fullName evidence="1">Uncharacterized protein</fullName>
    </submittedName>
</protein>
<accession>A0A9D4XAI2</accession>
<evidence type="ECO:0000313" key="1">
    <source>
        <dbReference type="EMBL" id="KAI5416727.1"/>
    </source>
</evidence>
<dbReference type="EMBL" id="JAMSHJ010000004">
    <property type="protein sequence ID" value="KAI5416727.1"/>
    <property type="molecule type" value="Genomic_DNA"/>
</dbReference>
<reference evidence="1 2" key="1">
    <citation type="journal article" date="2022" name="Nat. Genet.">
        <title>Improved pea reference genome and pan-genome highlight genomic features and evolutionary characteristics.</title>
        <authorList>
            <person name="Yang T."/>
            <person name="Liu R."/>
            <person name="Luo Y."/>
            <person name="Hu S."/>
            <person name="Wang D."/>
            <person name="Wang C."/>
            <person name="Pandey M.K."/>
            <person name="Ge S."/>
            <person name="Xu Q."/>
            <person name="Li N."/>
            <person name="Li G."/>
            <person name="Huang Y."/>
            <person name="Saxena R.K."/>
            <person name="Ji Y."/>
            <person name="Li M."/>
            <person name="Yan X."/>
            <person name="He Y."/>
            <person name="Liu Y."/>
            <person name="Wang X."/>
            <person name="Xiang C."/>
            <person name="Varshney R.K."/>
            <person name="Ding H."/>
            <person name="Gao S."/>
            <person name="Zong X."/>
        </authorList>
    </citation>
    <scope>NUCLEOTIDE SEQUENCE [LARGE SCALE GENOMIC DNA]</scope>
    <source>
        <strain evidence="1 2">cv. Zhongwan 6</strain>
    </source>
</reference>
<sequence>MSILDRFLISENLILSWNIVGQIVGTRDISDHYPIWLKASSENWGPKPFKFNNCWLNHKYFARLIEEEWLSFKVLERGDFFLKEKLRMLKLSLKKWNVEVFRWIDLKVEEAVKELNVLDFRASNSEVLPLGYLEAKRDLASSVVSNHLNLNESFLRQKSRAIWLKEGDRNYNFFHREMREEFSSIPVLSDVEMEYLSIFDSKLLEIAFTDEEVKIAVWIFNGSKSLGPDNFSFIFLQNCWESVKTDIVSFVLEFYSNPSLTKAATTSFITLVLKISNPQNLEAFPNLFHLFPNQKSSVEDSGCWCGVVWNWSVSIPSLLPSLELSRDLVGLETFLAEKAPVIGLLDNFE</sequence>
<dbReference type="Proteomes" id="UP001058974">
    <property type="component" value="Chromosome 4"/>
</dbReference>
<dbReference type="Gramene" id="Psat04G0166600-T1">
    <property type="protein sequence ID" value="KAI5416727.1"/>
    <property type="gene ID" value="KIW84_041666"/>
</dbReference>
<dbReference type="AlphaFoldDB" id="A0A9D4XAI2"/>
<keyword evidence="2" id="KW-1185">Reference proteome</keyword>
<dbReference type="PANTHER" id="PTHR33710:SF64">
    <property type="entry name" value="ENDONUCLEASE_EXONUCLEASE_PHOSPHATASE DOMAIN-CONTAINING PROTEIN"/>
    <property type="match status" value="1"/>
</dbReference>
<gene>
    <name evidence="1" type="ORF">KIW84_041666</name>
</gene>
<proteinExistence type="predicted"/>
<evidence type="ECO:0000313" key="2">
    <source>
        <dbReference type="Proteomes" id="UP001058974"/>
    </source>
</evidence>
<organism evidence="1 2">
    <name type="scientific">Pisum sativum</name>
    <name type="common">Garden pea</name>
    <name type="synonym">Lathyrus oleraceus</name>
    <dbReference type="NCBI Taxonomy" id="3888"/>
    <lineage>
        <taxon>Eukaryota</taxon>
        <taxon>Viridiplantae</taxon>
        <taxon>Streptophyta</taxon>
        <taxon>Embryophyta</taxon>
        <taxon>Tracheophyta</taxon>
        <taxon>Spermatophyta</taxon>
        <taxon>Magnoliopsida</taxon>
        <taxon>eudicotyledons</taxon>
        <taxon>Gunneridae</taxon>
        <taxon>Pentapetalae</taxon>
        <taxon>rosids</taxon>
        <taxon>fabids</taxon>
        <taxon>Fabales</taxon>
        <taxon>Fabaceae</taxon>
        <taxon>Papilionoideae</taxon>
        <taxon>50 kb inversion clade</taxon>
        <taxon>NPAAA clade</taxon>
        <taxon>Hologalegina</taxon>
        <taxon>IRL clade</taxon>
        <taxon>Fabeae</taxon>
        <taxon>Lathyrus</taxon>
    </lineage>
</organism>
<comment type="caution">
    <text evidence="1">The sequence shown here is derived from an EMBL/GenBank/DDBJ whole genome shotgun (WGS) entry which is preliminary data.</text>
</comment>